<evidence type="ECO:0000313" key="2">
    <source>
        <dbReference type="EMBL" id="OMO61107.1"/>
    </source>
</evidence>
<comment type="caution">
    <text evidence="2">The sequence shown here is derived from an EMBL/GenBank/DDBJ whole genome shotgun (WGS) entry which is preliminary data.</text>
</comment>
<dbReference type="InterPro" id="IPR044730">
    <property type="entry name" value="RNase_H-like_dom_plant"/>
</dbReference>
<dbReference type="Proteomes" id="UP000188268">
    <property type="component" value="Unassembled WGS sequence"/>
</dbReference>
<dbReference type="GO" id="GO:0003676">
    <property type="term" value="F:nucleic acid binding"/>
    <property type="evidence" value="ECO:0007669"/>
    <property type="project" value="InterPro"/>
</dbReference>
<dbReference type="OMA" id="KWANSHA"/>
<name>A0A1R3GSU4_COCAP</name>
<accession>A0A1R3GSU4</accession>
<dbReference type="InterPro" id="IPR002156">
    <property type="entry name" value="RNaseH_domain"/>
</dbReference>
<dbReference type="SUPFAM" id="SSF53098">
    <property type="entry name" value="Ribonuclease H-like"/>
    <property type="match status" value="1"/>
</dbReference>
<feature type="domain" description="RNase H type-1" evidence="1">
    <location>
        <begin position="568"/>
        <end position="701"/>
    </location>
</feature>
<dbReference type="Pfam" id="PF13966">
    <property type="entry name" value="zf-RVT"/>
    <property type="match status" value="1"/>
</dbReference>
<evidence type="ECO:0000313" key="3">
    <source>
        <dbReference type="Proteomes" id="UP000188268"/>
    </source>
</evidence>
<dbReference type="InterPro" id="IPR026960">
    <property type="entry name" value="RVT-Znf"/>
</dbReference>
<organism evidence="2 3">
    <name type="scientific">Corchorus capsularis</name>
    <name type="common">Jute</name>
    <dbReference type="NCBI Taxonomy" id="210143"/>
    <lineage>
        <taxon>Eukaryota</taxon>
        <taxon>Viridiplantae</taxon>
        <taxon>Streptophyta</taxon>
        <taxon>Embryophyta</taxon>
        <taxon>Tracheophyta</taxon>
        <taxon>Spermatophyta</taxon>
        <taxon>Magnoliopsida</taxon>
        <taxon>eudicotyledons</taxon>
        <taxon>Gunneridae</taxon>
        <taxon>Pentapetalae</taxon>
        <taxon>rosids</taxon>
        <taxon>malvids</taxon>
        <taxon>Malvales</taxon>
        <taxon>Malvaceae</taxon>
        <taxon>Grewioideae</taxon>
        <taxon>Apeibeae</taxon>
        <taxon>Corchorus</taxon>
    </lineage>
</organism>
<protein>
    <recommendedName>
        <fullName evidence="1">RNase H type-1 domain-containing protein</fullName>
    </recommendedName>
</protein>
<dbReference type="PANTHER" id="PTHR33033:SF121">
    <property type="entry name" value="POLYNUCLEOTIDYL TRANSFERASE, RIBONUCLEASE H-LIKE SUPERFAMILY PROTEIN"/>
    <property type="match status" value="1"/>
</dbReference>
<gene>
    <name evidence="2" type="ORF">CCACVL1_23740</name>
</gene>
<dbReference type="GO" id="GO:0004523">
    <property type="term" value="F:RNA-DNA hybrid ribonuclease activity"/>
    <property type="evidence" value="ECO:0007669"/>
    <property type="project" value="InterPro"/>
</dbReference>
<dbReference type="Gramene" id="OMO61107">
    <property type="protein sequence ID" value="OMO61107"/>
    <property type="gene ID" value="CCACVL1_23740"/>
</dbReference>
<dbReference type="InterPro" id="IPR036397">
    <property type="entry name" value="RNaseH_sf"/>
</dbReference>
<dbReference type="CDD" id="cd06222">
    <property type="entry name" value="RNase_H_like"/>
    <property type="match status" value="1"/>
</dbReference>
<dbReference type="Pfam" id="PF13456">
    <property type="entry name" value="RVT_3"/>
    <property type="match status" value="1"/>
</dbReference>
<dbReference type="EMBL" id="AWWV01013574">
    <property type="protein sequence ID" value="OMO61107.1"/>
    <property type="molecule type" value="Genomic_DNA"/>
</dbReference>
<dbReference type="OrthoDB" id="1002578at2759"/>
<dbReference type="PANTHER" id="PTHR33033">
    <property type="entry name" value="POLYNUCLEOTIDYL TRANSFERASE, RIBONUCLEASE H-LIKE SUPERFAMILY PROTEIN-RELATED"/>
    <property type="match status" value="1"/>
</dbReference>
<reference evidence="2 3" key="1">
    <citation type="submission" date="2013-09" db="EMBL/GenBank/DDBJ databases">
        <title>Corchorus capsularis genome sequencing.</title>
        <authorList>
            <person name="Alam M."/>
            <person name="Haque M.S."/>
            <person name="Islam M.S."/>
            <person name="Emdad E.M."/>
            <person name="Islam M.M."/>
            <person name="Ahmed B."/>
            <person name="Halim A."/>
            <person name="Hossen Q.M.M."/>
            <person name="Hossain M.Z."/>
            <person name="Ahmed R."/>
            <person name="Khan M.M."/>
            <person name="Islam R."/>
            <person name="Rashid M.M."/>
            <person name="Khan S.A."/>
            <person name="Rahman M.S."/>
            <person name="Alam M."/>
        </authorList>
    </citation>
    <scope>NUCLEOTIDE SEQUENCE [LARGE SCALE GENOMIC DNA]</scope>
    <source>
        <strain evidence="3">cv. CVL-1</strain>
        <tissue evidence="2">Whole seedling</tissue>
    </source>
</reference>
<evidence type="ECO:0000259" key="1">
    <source>
        <dbReference type="PROSITE" id="PS50879"/>
    </source>
</evidence>
<sequence>MMLASLSKGINIYSKFATSSSADPSFQDEVKEIKVWYADFGRVDLNSIDSLEKEIHELELSLQQNAPDDNTYEVLFQKKDKLWKLYRSVERSWQQKSRIRWLMEGDKNTRYFKLVAACRAKRNQILKIDVNGKSIDQPQQIKDSIADYFESFYNLKTAVKVLDLDIPFMVLSEASVLWLEKEFTEDEIFAAVKDCEGRARVNSIGVWKPVIDRCKKKLDTWKAKHLSSAERLVMIKSVLSSFLVYFMSLFPLPATVRNELDKLIKRFFWSGSNNKRKLHFVDWNSITNLKCFGGLEITDLGIQNRALLNKWIWRFGNEENSLWRNVVAAKNGLQVDKIIPSTGNRMASSLWKIIVKPLFGNDALSVHTKPGLFISIKDGSIVDFWRDKWVDDLVLSEAFPRIFALASNKNGKAADFGYFDGNTWKWADDIWKLVWAGFAPPKTRIFVWQVLKKRIAVKFELCKRGLISLDSALCAFCGNKLETIEHFLFWCQCSWNIWTACCKLWGIDWVIPKDPIIFFLSWHYALANNRKNKLWRMLLFVVVRFPQEVTVVCKRPVRSGSVVWEAPKPSFLKFNVDGAAKGKPGPAGIGGVLRDENGKIWMDFSKSMGIMDSNEAELCAIREAILLFSTSKWANSHALIIESDSRNVVSWVGNPDSVPWKLRRWVLHISSLIKGLTGFSISHIFREGNVEADTLAKEGVDRTDPCFNLYN</sequence>
<keyword evidence="3" id="KW-1185">Reference proteome</keyword>
<dbReference type="Gene3D" id="3.30.420.10">
    <property type="entry name" value="Ribonuclease H-like superfamily/Ribonuclease H"/>
    <property type="match status" value="1"/>
</dbReference>
<proteinExistence type="predicted"/>
<dbReference type="PROSITE" id="PS50879">
    <property type="entry name" value="RNASE_H_1"/>
    <property type="match status" value="1"/>
</dbReference>
<dbReference type="InterPro" id="IPR012337">
    <property type="entry name" value="RNaseH-like_sf"/>
</dbReference>
<dbReference type="AlphaFoldDB" id="A0A1R3GSU4"/>